<dbReference type="AlphaFoldDB" id="A0A8J5KQY8"/>
<evidence type="ECO:0000313" key="3">
    <source>
        <dbReference type="Proteomes" id="UP000734854"/>
    </source>
</evidence>
<evidence type="ECO:0000259" key="1">
    <source>
        <dbReference type="Pfam" id="PF04859"/>
    </source>
</evidence>
<gene>
    <name evidence="2" type="ORF">ZIOFF_049844</name>
</gene>
<sequence length="208" mass="22838">MLSSWKFICNMRHWLCCGSVWVLLGEYLCSVLCGGILEIVPSKSIAPNSSRFSFGSSCPKRQSLSSILSIRNFVLLLRFLLGPQAQAVSVTTTLPSSPKAAMASTIKAAYAQLQMNRSNLIQFSDLAIVSELRRISELEQSYFRNRLVIPCTVPDSSSGLFAQIEKQRNSNQDAELLESEKKNQFLDSKLHLGSSLSSLDGLQLSGAA</sequence>
<dbReference type="Pfam" id="PF04859">
    <property type="entry name" value="DUF641"/>
    <property type="match status" value="1"/>
</dbReference>
<proteinExistence type="predicted"/>
<protein>
    <recommendedName>
        <fullName evidence="1">DUF641 domain-containing protein</fullName>
    </recommendedName>
</protein>
<accession>A0A8J5KQY8</accession>
<organism evidence="2 3">
    <name type="scientific">Zingiber officinale</name>
    <name type="common">Ginger</name>
    <name type="synonym">Amomum zingiber</name>
    <dbReference type="NCBI Taxonomy" id="94328"/>
    <lineage>
        <taxon>Eukaryota</taxon>
        <taxon>Viridiplantae</taxon>
        <taxon>Streptophyta</taxon>
        <taxon>Embryophyta</taxon>
        <taxon>Tracheophyta</taxon>
        <taxon>Spermatophyta</taxon>
        <taxon>Magnoliopsida</taxon>
        <taxon>Liliopsida</taxon>
        <taxon>Zingiberales</taxon>
        <taxon>Zingiberaceae</taxon>
        <taxon>Zingiber</taxon>
    </lineage>
</organism>
<dbReference type="InterPro" id="IPR006943">
    <property type="entry name" value="DUF641_pln"/>
</dbReference>
<evidence type="ECO:0000313" key="2">
    <source>
        <dbReference type="EMBL" id="KAG6488597.1"/>
    </source>
</evidence>
<feature type="domain" description="DUF641" evidence="1">
    <location>
        <begin position="102"/>
        <end position="180"/>
    </location>
</feature>
<reference evidence="2 3" key="1">
    <citation type="submission" date="2020-08" db="EMBL/GenBank/DDBJ databases">
        <title>Plant Genome Project.</title>
        <authorList>
            <person name="Zhang R.-G."/>
        </authorList>
    </citation>
    <scope>NUCLEOTIDE SEQUENCE [LARGE SCALE GENOMIC DNA]</scope>
    <source>
        <tissue evidence="2">Rhizome</tissue>
    </source>
</reference>
<comment type="caution">
    <text evidence="2">The sequence shown here is derived from an EMBL/GenBank/DDBJ whole genome shotgun (WGS) entry which is preliminary data.</text>
</comment>
<dbReference type="Proteomes" id="UP000734854">
    <property type="component" value="Unassembled WGS sequence"/>
</dbReference>
<dbReference type="EMBL" id="JACMSC010000014">
    <property type="protein sequence ID" value="KAG6488597.1"/>
    <property type="molecule type" value="Genomic_DNA"/>
</dbReference>
<name>A0A8J5KQY8_ZINOF</name>
<keyword evidence="3" id="KW-1185">Reference proteome</keyword>